<name>A0A2P4X049_9STRA</name>
<feature type="region of interest" description="Disordered" evidence="1">
    <location>
        <begin position="215"/>
        <end position="240"/>
    </location>
</feature>
<dbReference type="AlphaFoldDB" id="A0A2P4X049"/>
<gene>
    <name evidence="2" type="ORF">PHPALM_36368</name>
</gene>
<comment type="caution">
    <text evidence="2">The sequence shown here is derived from an EMBL/GenBank/DDBJ whole genome shotgun (WGS) entry which is preliminary data.</text>
</comment>
<evidence type="ECO:0000256" key="1">
    <source>
        <dbReference type="SAM" id="MobiDB-lite"/>
    </source>
</evidence>
<keyword evidence="3" id="KW-1185">Reference proteome</keyword>
<feature type="compositionally biased region" description="Polar residues" evidence="1">
    <location>
        <begin position="217"/>
        <end position="227"/>
    </location>
</feature>
<protein>
    <submittedName>
        <fullName evidence="2">Uncharacterized protein</fullName>
    </submittedName>
</protein>
<accession>A0A2P4X049</accession>
<sequence>MIEVPILSLVSSTTLNFFQFHYVFGEGERIQRVIGWADPRVLKLLLYPALTGCLFHFNPANRRLVLKLRISRAHVSITMERGVLDTLTVVPPQHVGPHGIPFATRAIISRCRLASIVYAEQLWAQYWRCFWRTWLTLFPVDVWNVHETDMSVVSQTNNPLERFNPELNAVIPSPHPSLPAFVGTIDSMSRRYVELLHDISNRRAVVHRHDPSCGACGTSSQNCCETRTATRRENHNSAGP</sequence>
<dbReference type="OrthoDB" id="116650at2759"/>
<proteinExistence type="predicted"/>
<dbReference type="Proteomes" id="UP000237271">
    <property type="component" value="Unassembled WGS sequence"/>
</dbReference>
<evidence type="ECO:0000313" key="3">
    <source>
        <dbReference type="Proteomes" id="UP000237271"/>
    </source>
</evidence>
<reference evidence="2 3" key="1">
    <citation type="journal article" date="2017" name="Genome Biol. Evol.">
        <title>Phytophthora megakarya and P. palmivora, closely related causal agents of cacao black pod rot, underwent increases in genome sizes and gene numbers by different mechanisms.</title>
        <authorList>
            <person name="Ali S.S."/>
            <person name="Shao J."/>
            <person name="Lary D.J."/>
            <person name="Kronmiller B."/>
            <person name="Shen D."/>
            <person name="Strem M.D."/>
            <person name="Amoako-Attah I."/>
            <person name="Akrofi A.Y."/>
            <person name="Begoude B.A."/>
            <person name="Ten Hoopen G.M."/>
            <person name="Coulibaly K."/>
            <person name="Kebe B.I."/>
            <person name="Melnick R.L."/>
            <person name="Guiltinan M.J."/>
            <person name="Tyler B.M."/>
            <person name="Meinhardt L.W."/>
            <person name="Bailey B.A."/>
        </authorList>
    </citation>
    <scope>NUCLEOTIDE SEQUENCE [LARGE SCALE GENOMIC DNA]</scope>
    <source>
        <strain evidence="3">sbr112.9</strain>
    </source>
</reference>
<feature type="compositionally biased region" description="Basic and acidic residues" evidence="1">
    <location>
        <begin position="228"/>
        <end position="240"/>
    </location>
</feature>
<organism evidence="2 3">
    <name type="scientific">Phytophthora palmivora</name>
    <dbReference type="NCBI Taxonomy" id="4796"/>
    <lineage>
        <taxon>Eukaryota</taxon>
        <taxon>Sar</taxon>
        <taxon>Stramenopiles</taxon>
        <taxon>Oomycota</taxon>
        <taxon>Peronosporomycetes</taxon>
        <taxon>Peronosporales</taxon>
        <taxon>Peronosporaceae</taxon>
        <taxon>Phytophthora</taxon>
    </lineage>
</organism>
<dbReference type="EMBL" id="NCKW01020130">
    <property type="protein sequence ID" value="POM58917.1"/>
    <property type="molecule type" value="Genomic_DNA"/>
</dbReference>
<evidence type="ECO:0000313" key="2">
    <source>
        <dbReference type="EMBL" id="POM58917.1"/>
    </source>
</evidence>